<name>A0ACD5VKX0_AVESA</name>
<accession>A0ACD5VKX0</accession>
<dbReference type="EnsemblPlants" id="AVESA.00010b.r2.3CG0454880.1">
    <property type="protein sequence ID" value="AVESA.00010b.r2.3CG0454880.1.CDS"/>
    <property type="gene ID" value="AVESA.00010b.r2.3CG0454880"/>
</dbReference>
<sequence>MASFHGKWKILFFISIVSFAIADASFHQTAIVSKEEALYKEHIFDLFMCHATLKVGLTISTKWTISDALGPNANTLAHLVGLALGDGISSPTILFDGERFIGSSLHVLGNIEAKRGGQCAITGGTGEFTFAQGLLTYNMATETCWKLHINVLCPMPAQQTPPPSPPPPPPPQTPPPPPPSPPPPPPPQSPPPPPPSPPPPPPQATKFGPFCGKGGRSFDVSTTPQRLESMTIRVKDVIESIAFSYVDQAGANKNSGPSGGVTAPPNTIQLGPSETVNMVSGTCGTYQGLTVVATLTFSTNIKTYGPFGTQQSNPIPFSVSTNDNESVVGFFGRSGKLVDALGVYVL</sequence>
<reference evidence="1" key="2">
    <citation type="submission" date="2025-09" db="UniProtKB">
        <authorList>
            <consortium name="EnsemblPlants"/>
        </authorList>
    </citation>
    <scope>IDENTIFICATION</scope>
</reference>
<organism evidence="1 2">
    <name type="scientific">Avena sativa</name>
    <name type="common">Oat</name>
    <dbReference type="NCBI Taxonomy" id="4498"/>
    <lineage>
        <taxon>Eukaryota</taxon>
        <taxon>Viridiplantae</taxon>
        <taxon>Streptophyta</taxon>
        <taxon>Embryophyta</taxon>
        <taxon>Tracheophyta</taxon>
        <taxon>Spermatophyta</taxon>
        <taxon>Magnoliopsida</taxon>
        <taxon>Liliopsida</taxon>
        <taxon>Poales</taxon>
        <taxon>Poaceae</taxon>
        <taxon>BOP clade</taxon>
        <taxon>Pooideae</taxon>
        <taxon>Poodae</taxon>
        <taxon>Poeae</taxon>
        <taxon>Poeae Chloroplast Group 1 (Aveneae type)</taxon>
        <taxon>Aveninae</taxon>
        <taxon>Avena</taxon>
    </lineage>
</organism>
<proteinExistence type="predicted"/>
<evidence type="ECO:0000313" key="1">
    <source>
        <dbReference type="EnsemblPlants" id="AVESA.00010b.r2.3CG0454880.1.CDS"/>
    </source>
</evidence>
<dbReference type="Proteomes" id="UP001732700">
    <property type="component" value="Chromosome 3C"/>
</dbReference>
<evidence type="ECO:0000313" key="2">
    <source>
        <dbReference type="Proteomes" id="UP001732700"/>
    </source>
</evidence>
<reference evidence="1" key="1">
    <citation type="submission" date="2021-05" db="EMBL/GenBank/DDBJ databases">
        <authorList>
            <person name="Scholz U."/>
            <person name="Mascher M."/>
            <person name="Fiebig A."/>
        </authorList>
    </citation>
    <scope>NUCLEOTIDE SEQUENCE [LARGE SCALE GENOMIC DNA]</scope>
</reference>
<protein>
    <submittedName>
        <fullName evidence="1">Uncharacterized protein</fullName>
    </submittedName>
</protein>
<keyword evidence="2" id="KW-1185">Reference proteome</keyword>